<sequence length="151" mass="16401">MGSHTATSVIDKRQTRPRDESATDFLRDFPALVALSRLAVPILAVDDSGAIEFANEAFAAMVGHSCDELVTMTAQSLVACIQVPGAKVVSVLREHANTVIRLQHADGWTMPALISDSVLIRENEKLAVVAFTDLTEIAWHTSPYDEMLPGR</sequence>
<dbReference type="InterPro" id="IPR035965">
    <property type="entry name" value="PAS-like_dom_sf"/>
</dbReference>
<gene>
    <name evidence="2" type="ORF">MCOO_17210</name>
</gene>
<dbReference type="Proteomes" id="UP000465866">
    <property type="component" value="Chromosome"/>
</dbReference>
<reference evidence="2 3" key="1">
    <citation type="journal article" date="2019" name="Emerg. Microbes Infect.">
        <title>Comprehensive subspecies identification of 175 nontuberculous mycobacteria species based on 7547 genomic profiles.</title>
        <authorList>
            <person name="Matsumoto Y."/>
            <person name="Kinjo T."/>
            <person name="Motooka D."/>
            <person name="Nabeya D."/>
            <person name="Jung N."/>
            <person name="Uechi K."/>
            <person name="Horii T."/>
            <person name="Iida T."/>
            <person name="Fujita J."/>
            <person name="Nakamura S."/>
        </authorList>
    </citation>
    <scope>NUCLEOTIDE SEQUENCE [LARGE SCALE GENOMIC DNA]</scope>
    <source>
        <strain evidence="2 3">JCM 12404</strain>
    </source>
</reference>
<protein>
    <recommendedName>
        <fullName evidence="1">PAS domain-containing protein</fullName>
    </recommendedName>
</protein>
<organism evidence="2 3">
    <name type="scientific">Mycobacterium cookii</name>
    <dbReference type="NCBI Taxonomy" id="1775"/>
    <lineage>
        <taxon>Bacteria</taxon>
        <taxon>Bacillati</taxon>
        <taxon>Actinomycetota</taxon>
        <taxon>Actinomycetes</taxon>
        <taxon>Mycobacteriales</taxon>
        <taxon>Mycobacteriaceae</taxon>
        <taxon>Mycobacterium</taxon>
    </lineage>
</organism>
<dbReference type="RefSeq" id="WP_163775967.1">
    <property type="nucleotide sequence ID" value="NZ_AP022569.1"/>
</dbReference>
<evidence type="ECO:0000259" key="1">
    <source>
        <dbReference type="PROSITE" id="PS50112"/>
    </source>
</evidence>
<keyword evidence="3" id="KW-1185">Reference proteome</keyword>
<dbReference type="InterPro" id="IPR000014">
    <property type="entry name" value="PAS"/>
</dbReference>
<dbReference type="CDD" id="cd00130">
    <property type="entry name" value="PAS"/>
    <property type="match status" value="1"/>
</dbReference>
<feature type="domain" description="PAS" evidence="1">
    <location>
        <begin position="34"/>
        <end position="70"/>
    </location>
</feature>
<accession>A0A7I7KVF3</accession>
<dbReference type="PROSITE" id="PS50112">
    <property type="entry name" value="PAS"/>
    <property type="match status" value="1"/>
</dbReference>
<dbReference type="KEGG" id="mcoo:MCOO_17210"/>
<dbReference type="Gene3D" id="3.30.450.20">
    <property type="entry name" value="PAS domain"/>
    <property type="match status" value="1"/>
</dbReference>
<dbReference type="Pfam" id="PF13426">
    <property type="entry name" value="PAS_9"/>
    <property type="match status" value="1"/>
</dbReference>
<evidence type="ECO:0000313" key="2">
    <source>
        <dbReference type="EMBL" id="BBX45706.1"/>
    </source>
</evidence>
<dbReference type="NCBIfam" id="TIGR00229">
    <property type="entry name" value="sensory_box"/>
    <property type="match status" value="1"/>
</dbReference>
<dbReference type="EMBL" id="AP022569">
    <property type="protein sequence ID" value="BBX45706.1"/>
    <property type="molecule type" value="Genomic_DNA"/>
</dbReference>
<proteinExistence type="predicted"/>
<dbReference type="SUPFAM" id="SSF55785">
    <property type="entry name" value="PYP-like sensor domain (PAS domain)"/>
    <property type="match status" value="1"/>
</dbReference>
<evidence type="ECO:0000313" key="3">
    <source>
        <dbReference type="Proteomes" id="UP000465866"/>
    </source>
</evidence>
<name>A0A7I7KVF3_9MYCO</name>
<dbReference type="AlphaFoldDB" id="A0A7I7KVF3"/>